<dbReference type="GeneID" id="24628094"/>
<protein>
    <submittedName>
        <fullName evidence="1">Uncharacterized protein</fullName>
    </submittedName>
</protein>
<dbReference type="EMBL" id="KJ801817">
    <property type="protein sequence ID" value="AII28405.1"/>
    <property type="molecule type" value="Genomic_DNA"/>
</dbReference>
<reference evidence="1" key="1">
    <citation type="submission" date="2014-05" db="EMBL/GenBank/DDBJ databases">
        <title>Complete genome sequence of Enterococcus faecalis bacteriophage ECP3.</title>
        <authorList>
            <person name="Kang H.-Y."/>
            <person name="Kim S."/>
            <person name="Kim J."/>
        </authorList>
    </citation>
    <scope>NUCLEOTIDE SEQUENCE [LARGE SCALE GENOMIC DNA]</scope>
    <source>
        <strain evidence="1">ECP3</strain>
    </source>
</reference>
<evidence type="ECO:0000313" key="2">
    <source>
        <dbReference type="Proteomes" id="UP000030157"/>
    </source>
</evidence>
<evidence type="ECO:0000313" key="1">
    <source>
        <dbReference type="EMBL" id="AII28405.1"/>
    </source>
</evidence>
<accession>A0A096XSY1</accession>
<keyword evidence="2" id="KW-1185">Reference proteome</keyword>
<sequence length="180" mass="21520">MLNLRVDDLEFKTIKIIDDNGEVVTHDLQTELQVNEFNVRTAFLEQPAKYTYWTSILERLRMYQENYELKAEKKKAELYEPSRVALINQGVAKPTKDQIEAQIMLDEDYYKLRQSIVNLSFNVRQLQYIVKAFEQRKDMLIQYGADLRREYEYSQKVSMPDPMKNKVNNGFSDFQWNLEQ</sequence>
<dbReference type="Proteomes" id="UP000030157">
    <property type="component" value="Segment"/>
</dbReference>
<organism evidence="1 2">
    <name type="scientific">Enterococcus phage ECP3</name>
    <dbReference type="NCBI Taxonomy" id="1498168"/>
    <lineage>
        <taxon>Viruses</taxon>
        <taxon>Duplodnaviria</taxon>
        <taxon>Heunggongvirae</taxon>
        <taxon>Uroviricota</taxon>
        <taxon>Caudoviricetes</taxon>
        <taxon>Herelleviridae</taxon>
        <taxon>Brockvirinae</taxon>
        <taxon>Kochikohdavirus</taxon>
        <taxon>Kochikohdavirus ECP3</taxon>
    </lineage>
</organism>
<proteinExistence type="predicted"/>
<name>A0A096XSY1_9CAUD</name>
<dbReference type="RefSeq" id="YP_009147046.1">
    <property type="nucleotide sequence ID" value="NC_027335.2"/>
</dbReference>